<dbReference type="Gene3D" id="1.10.340.70">
    <property type="match status" value="1"/>
</dbReference>
<dbReference type="InterPro" id="IPR041588">
    <property type="entry name" value="Integrase_H2C2"/>
</dbReference>
<dbReference type="Gene3D" id="3.30.420.10">
    <property type="entry name" value="Ribonuclease H-like superfamily/Ribonuclease H"/>
    <property type="match status" value="1"/>
</dbReference>
<organism evidence="3 4">
    <name type="scientific">Cryptococcus floricola</name>
    <dbReference type="NCBI Taxonomy" id="2591691"/>
    <lineage>
        <taxon>Eukaryota</taxon>
        <taxon>Fungi</taxon>
        <taxon>Dikarya</taxon>
        <taxon>Basidiomycota</taxon>
        <taxon>Agaricomycotina</taxon>
        <taxon>Tremellomycetes</taxon>
        <taxon>Tremellales</taxon>
        <taxon>Cryptococcaceae</taxon>
        <taxon>Cryptococcus</taxon>
    </lineage>
</organism>
<dbReference type="Proteomes" id="UP000322245">
    <property type="component" value="Unassembled WGS sequence"/>
</dbReference>
<dbReference type="GO" id="GO:0003723">
    <property type="term" value="F:RNA binding"/>
    <property type="evidence" value="ECO:0007669"/>
    <property type="project" value="UniProtKB-KW"/>
</dbReference>
<dbReference type="GO" id="GO:0005634">
    <property type="term" value="C:nucleus"/>
    <property type="evidence" value="ECO:0007669"/>
    <property type="project" value="UniProtKB-ARBA"/>
</dbReference>
<gene>
    <name evidence="3" type="ORF">B9479_008180</name>
</gene>
<dbReference type="InterPro" id="IPR036397">
    <property type="entry name" value="RNaseH_sf"/>
</dbReference>
<dbReference type="AlphaFoldDB" id="A0A5D3AM18"/>
<dbReference type="InterPro" id="IPR050951">
    <property type="entry name" value="Retrovirus_Pol_polyprotein"/>
</dbReference>
<dbReference type="EMBL" id="NIDF01000304">
    <property type="protein sequence ID" value="TYJ51261.1"/>
    <property type="molecule type" value="Genomic_DNA"/>
</dbReference>
<evidence type="ECO:0000256" key="1">
    <source>
        <dbReference type="ARBA" id="ARBA00022884"/>
    </source>
</evidence>
<protein>
    <recommendedName>
        <fullName evidence="2">Integrase catalytic domain-containing protein</fullName>
    </recommendedName>
</protein>
<dbReference type="PANTHER" id="PTHR37984">
    <property type="entry name" value="PROTEIN CBG26694"/>
    <property type="match status" value="1"/>
</dbReference>
<accession>A0A5D3AM18</accession>
<name>A0A5D3AM18_9TREE</name>
<dbReference type="InterPro" id="IPR001584">
    <property type="entry name" value="Integrase_cat-core"/>
</dbReference>
<evidence type="ECO:0000259" key="2">
    <source>
        <dbReference type="PROSITE" id="PS50994"/>
    </source>
</evidence>
<evidence type="ECO:0000313" key="4">
    <source>
        <dbReference type="Proteomes" id="UP000322245"/>
    </source>
</evidence>
<evidence type="ECO:0000313" key="3">
    <source>
        <dbReference type="EMBL" id="TYJ51261.1"/>
    </source>
</evidence>
<keyword evidence="4" id="KW-1185">Reference proteome</keyword>
<dbReference type="SUPFAM" id="SSF53098">
    <property type="entry name" value="Ribonuclease H-like"/>
    <property type="match status" value="1"/>
</dbReference>
<reference evidence="3 4" key="1">
    <citation type="submission" date="2017-05" db="EMBL/GenBank/DDBJ databases">
        <title>The Genome Sequence of Tsuchiyaea wingfieldii DSM 27421.</title>
        <authorList>
            <person name="Cuomo C."/>
            <person name="Passer A."/>
            <person name="Billmyre B."/>
            <person name="Heitman J."/>
        </authorList>
    </citation>
    <scope>NUCLEOTIDE SEQUENCE [LARGE SCALE GENOMIC DNA]</scope>
    <source>
        <strain evidence="3 4">DSM 27421</strain>
    </source>
</reference>
<keyword evidence="1" id="KW-0694">RNA-binding</keyword>
<comment type="caution">
    <text evidence="3">The sequence shown here is derived from an EMBL/GenBank/DDBJ whole genome shotgun (WGS) entry which is preliminary data.</text>
</comment>
<dbReference type="InterPro" id="IPR012337">
    <property type="entry name" value="RNaseH-like_sf"/>
</dbReference>
<dbReference type="Pfam" id="PF17921">
    <property type="entry name" value="Integrase_H2C2"/>
    <property type="match status" value="1"/>
</dbReference>
<proteinExistence type="predicted"/>
<dbReference type="PROSITE" id="PS50994">
    <property type="entry name" value="INTEGRASE"/>
    <property type="match status" value="1"/>
</dbReference>
<sequence>MSAGHPGRDKTFSRLASRYWWPKIRESVKEFVAGCPTCQLTKHSRQKTLGFPKSLPVPKRPWQHITANFIVELPPSQGFNAILSAIFIPTTTLVTSEEFAHLFLLNVFRRFGLPNTLTTNRDTQFTAKAWSTMAKLLGITRKLSTSYHPQTNGQTEIVNQWLEQYLRVY</sequence>
<dbReference type="PANTHER" id="PTHR37984:SF15">
    <property type="entry name" value="INTEGRASE CATALYTIC DOMAIN-CONTAINING PROTEIN"/>
    <property type="match status" value="1"/>
</dbReference>
<feature type="domain" description="Integrase catalytic" evidence="2">
    <location>
        <begin position="52"/>
        <end position="169"/>
    </location>
</feature>
<dbReference type="GO" id="GO:0015074">
    <property type="term" value="P:DNA integration"/>
    <property type="evidence" value="ECO:0007669"/>
    <property type="project" value="InterPro"/>
</dbReference>